<dbReference type="EMBL" id="JAWSTH010000052">
    <property type="protein sequence ID" value="MDW5596301.1"/>
    <property type="molecule type" value="Genomic_DNA"/>
</dbReference>
<dbReference type="PRINTS" id="PR00080">
    <property type="entry name" value="SDRFAMILY"/>
</dbReference>
<name>A0ABU4HSL0_9ACTN</name>
<dbReference type="PANTHER" id="PTHR42760:SF40">
    <property type="entry name" value="3-OXOACYL-[ACYL-CARRIER-PROTEIN] REDUCTASE, CHLOROPLASTIC"/>
    <property type="match status" value="1"/>
</dbReference>
<evidence type="ECO:0000256" key="1">
    <source>
        <dbReference type="ARBA" id="ARBA00006484"/>
    </source>
</evidence>
<reference evidence="3 4" key="2">
    <citation type="submission" date="2023-10" db="EMBL/GenBank/DDBJ databases">
        <authorList>
            <person name="Han X.F."/>
        </authorList>
    </citation>
    <scope>NUCLEOTIDE SEQUENCE [LARGE SCALE GENOMIC DNA]</scope>
    <source>
        <strain evidence="3 4">KCTC 39840</strain>
    </source>
</reference>
<dbReference type="PROSITE" id="PS00061">
    <property type="entry name" value="ADH_SHORT"/>
    <property type="match status" value="1"/>
</dbReference>
<dbReference type="InterPro" id="IPR020904">
    <property type="entry name" value="Sc_DH/Rdtase_CS"/>
</dbReference>
<dbReference type="NCBIfam" id="NF005559">
    <property type="entry name" value="PRK07231.1"/>
    <property type="match status" value="1"/>
</dbReference>
<evidence type="ECO:0000313" key="4">
    <source>
        <dbReference type="Proteomes" id="UP001284601"/>
    </source>
</evidence>
<keyword evidence="4" id="KW-1185">Reference proteome</keyword>
<dbReference type="Gene3D" id="3.40.50.720">
    <property type="entry name" value="NAD(P)-binding Rossmann-like Domain"/>
    <property type="match status" value="1"/>
</dbReference>
<dbReference type="InterPro" id="IPR057326">
    <property type="entry name" value="KR_dom"/>
</dbReference>
<dbReference type="InterPro" id="IPR002347">
    <property type="entry name" value="SDR_fam"/>
</dbReference>
<evidence type="ECO:0000259" key="2">
    <source>
        <dbReference type="SMART" id="SM00822"/>
    </source>
</evidence>
<dbReference type="NCBIfam" id="NF009466">
    <property type="entry name" value="PRK12826.1-2"/>
    <property type="match status" value="1"/>
</dbReference>
<comment type="caution">
    <text evidence="3">The sequence shown here is derived from an EMBL/GenBank/DDBJ whole genome shotgun (WGS) entry which is preliminary data.</text>
</comment>
<accession>A0ABU4HSL0</accession>
<dbReference type="InterPro" id="IPR036291">
    <property type="entry name" value="NAD(P)-bd_dom_sf"/>
</dbReference>
<dbReference type="SUPFAM" id="SSF51735">
    <property type="entry name" value="NAD(P)-binding Rossmann-fold domains"/>
    <property type="match status" value="1"/>
</dbReference>
<evidence type="ECO:0000313" key="3">
    <source>
        <dbReference type="EMBL" id="MDW5596301.1"/>
    </source>
</evidence>
<sequence length="260" mass="26721">MSAPGDSAPSANAAHAGARVALVTGSAQGVGAAIAQELLARGHRVVLVDRDEQANTATQARLDPDQTATHALTLDLRDAAAIEPAVAAAHERWGRLDVLVNSAAYTTPTPLPEITVDEWDDVLDTNLRAVFLLSRAAGARMSERGWGRIVNIASLAGQAPRPSGIPYAASKAGVIALTRSFAAELARDGVTVNAVAPGPIETPMVKTVAPEILQRLVGSIPVGRIGSPREVAALVAFLASDDAGFVTGATYDVNGGAAMR</sequence>
<gene>
    <name evidence="3" type="ORF">R7226_18280</name>
</gene>
<organism evidence="3 4">
    <name type="scientific">Conexibacter stalactiti</name>
    <dbReference type="NCBI Taxonomy" id="1940611"/>
    <lineage>
        <taxon>Bacteria</taxon>
        <taxon>Bacillati</taxon>
        <taxon>Actinomycetota</taxon>
        <taxon>Thermoleophilia</taxon>
        <taxon>Solirubrobacterales</taxon>
        <taxon>Conexibacteraceae</taxon>
        <taxon>Conexibacter</taxon>
    </lineage>
</organism>
<dbReference type="Pfam" id="PF13561">
    <property type="entry name" value="adh_short_C2"/>
    <property type="match status" value="1"/>
</dbReference>
<dbReference type="SMART" id="SM00822">
    <property type="entry name" value="PKS_KR"/>
    <property type="match status" value="1"/>
</dbReference>
<proteinExistence type="inferred from homology"/>
<dbReference type="Proteomes" id="UP001284601">
    <property type="component" value="Unassembled WGS sequence"/>
</dbReference>
<dbReference type="RefSeq" id="WP_318598683.1">
    <property type="nucleotide sequence ID" value="NZ_JAWSTH010000052.1"/>
</dbReference>
<reference evidence="4" key="1">
    <citation type="submission" date="2023-07" db="EMBL/GenBank/DDBJ databases">
        <title>Conexibacter stalactiti sp. nov., isolated from stalactites in a lava cave and emended description of the genus Conexibacter.</title>
        <authorList>
            <person name="Lee S.D."/>
        </authorList>
    </citation>
    <scope>NUCLEOTIDE SEQUENCE [LARGE SCALE GENOMIC DNA]</scope>
    <source>
        <strain evidence="4">KCTC 39840</strain>
    </source>
</reference>
<dbReference type="PRINTS" id="PR00081">
    <property type="entry name" value="GDHRDH"/>
</dbReference>
<dbReference type="PANTHER" id="PTHR42760">
    <property type="entry name" value="SHORT-CHAIN DEHYDROGENASES/REDUCTASES FAMILY MEMBER"/>
    <property type="match status" value="1"/>
</dbReference>
<feature type="domain" description="Ketoreductase" evidence="2">
    <location>
        <begin position="19"/>
        <end position="203"/>
    </location>
</feature>
<protein>
    <submittedName>
        <fullName evidence="3">SDR family NAD(P)-dependent oxidoreductase</fullName>
    </submittedName>
</protein>
<comment type="similarity">
    <text evidence="1">Belongs to the short-chain dehydrogenases/reductases (SDR) family.</text>
</comment>